<proteinExistence type="predicted"/>
<evidence type="ECO:0000313" key="2">
    <source>
        <dbReference type="EMBL" id="ABD75718.1"/>
    </source>
</evidence>
<feature type="region of interest" description="Disordered" evidence="1">
    <location>
        <begin position="59"/>
        <end position="79"/>
    </location>
</feature>
<evidence type="ECO:0000256" key="1">
    <source>
        <dbReference type="SAM" id="MobiDB-lite"/>
    </source>
</evidence>
<dbReference type="AlphaFoldDB" id="A0EL72"/>
<organism evidence="2">
    <name type="scientific">Pseudomonas aeruginosa</name>
    <dbReference type="NCBI Taxonomy" id="287"/>
    <lineage>
        <taxon>Bacteria</taxon>
        <taxon>Pseudomonadati</taxon>
        <taxon>Pseudomonadota</taxon>
        <taxon>Gammaproteobacteria</taxon>
        <taxon>Pseudomonadales</taxon>
        <taxon>Pseudomonadaceae</taxon>
        <taxon>Pseudomonas</taxon>
    </lineage>
</organism>
<name>A0EL72_PSEAI</name>
<gene>
    <name evidence="2" type="primary">gcu14</name>
</gene>
<dbReference type="EMBL" id="DQ236170">
    <property type="protein sequence ID" value="ABD75718.1"/>
    <property type="molecule type" value="Genomic_DNA"/>
</dbReference>
<accession>A0EL72</accession>
<sequence>MHRLRRPSEPPPRWLPAARHALLGSCKVSWHACIQAGVSTAINTQGFHAKSAACHHRPNCALQGTPPPVRASATPSARP</sequence>
<reference evidence="2" key="1">
    <citation type="submission" date="2005-10" db="EMBL/GenBank/DDBJ databases">
        <title>Evidences of the orf126-blaGES-1-aacA4 mobilization as a single gene cassette array involving an unique functional 59-be.</title>
        <authorList>
            <person name="Fonseca E.L."/>
            <person name="Vieira V.V."/>
            <person name="Vicente A.C.P."/>
        </authorList>
    </citation>
    <scope>NUCLEOTIDE SEQUENCE</scope>
    <source>
        <strain evidence="2">PS1</strain>
    </source>
</reference>
<reference evidence="2" key="2">
    <citation type="journal article" date="2007" name="J. Antimicrob. Chemother.">
        <title>Emergence of blaGES-5 in clinical colistin-only-sensitive (COS) Pseudomonas aeruginosa strain in Brazil.</title>
        <authorList>
            <person name="da Fonseca E.L."/>
            <person name="Vieira V.V."/>
            <person name="Cipriano R."/>
            <person name="Vicente A.C."/>
        </authorList>
    </citation>
    <scope>NUCLEOTIDE SEQUENCE</scope>
    <source>
        <strain evidence="2">PS1</strain>
    </source>
</reference>
<protein>
    <submittedName>
        <fullName evidence="2">Gcu14</fullName>
    </submittedName>
</protein>